<dbReference type="GO" id="GO:0005576">
    <property type="term" value="C:extracellular region"/>
    <property type="evidence" value="ECO:0007669"/>
    <property type="project" value="TreeGrafter"/>
</dbReference>
<dbReference type="SUPFAM" id="SSF51126">
    <property type="entry name" value="Pectin lyase-like"/>
    <property type="match status" value="1"/>
</dbReference>
<evidence type="ECO:0000256" key="3">
    <source>
        <dbReference type="ARBA" id="ARBA00022729"/>
    </source>
</evidence>
<dbReference type="EC" id="3.2.1.15" evidence="2"/>
<sequence>MKFVLVSLALASAATLTTATSHELARVPVHRQAKRCTGTIASLDDVAAAVKCATVNIKSFTVPAGKTFELDLADGAVVNLQGDITFGSKSWAGPLMLIQGKDIRFNGGGHKLDRQGAKLWDALGSNGGVTKPKFFKVKASGVMDNFTLLNQPVQGFSVSNPAKLVMSNIVVDVRAGAKLGHNTDAFDISAAKDLTITKATIYNQDDCVAINDGDGITIQDSTCTGGHGISVGSIKSNKTVRNVLIKNNRIIDNDNGLRIKTYDAQTGASVSGVHYTGNVATGCKKYGVIIQQDYTNEGATGKTTVGVPISGVHFTGDTNTVSVASGAKRVYILCAKGSCSDFDFSNLKTSGGSAGSITNVSVKNYSL</sequence>
<feature type="chain" id="PRO_5022684082" description="endo-polygalacturonase" evidence="12">
    <location>
        <begin position="20"/>
        <end position="367"/>
    </location>
</feature>
<keyword evidence="6" id="KW-1015">Disulfide bond</keyword>
<evidence type="ECO:0000256" key="6">
    <source>
        <dbReference type="ARBA" id="ARBA00023157"/>
    </source>
</evidence>
<name>A0A5C5FRS5_9BASI</name>
<evidence type="ECO:0000256" key="12">
    <source>
        <dbReference type="SAM" id="SignalP"/>
    </source>
</evidence>
<feature type="active site" evidence="10">
    <location>
        <position position="227"/>
    </location>
</feature>
<protein>
    <recommendedName>
        <fullName evidence="2">endo-polygalacturonase</fullName>
        <ecNumber evidence="2">3.2.1.15</ecNumber>
    </recommendedName>
</protein>
<keyword evidence="14" id="KW-1185">Reference proteome</keyword>
<evidence type="ECO:0000256" key="5">
    <source>
        <dbReference type="ARBA" id="ARBA00022801"/>
    </source>
</evidence>
<dbReference type="Proteomes" id="UP000311382">
    <property type="component" value="Unassembled WGS sequence"/>
</dbReference>
<dbReference type="PANTHER" id="PTHR31884">
    <property type="entry name" value="POLYGALACTURONASE"/>
    <property type="match status" value="1"/>
</dbReference>
<feature type="signal peptide" evidence="12">
    <location>
        <begin position="1"/>
        <end position="19"/>
    </location>
</feature>
<evidence type="ECO:0000256" key="9">
    <source>
        <dbReference type="ARBA" id="ARBA00034074"/>
    </source>
</evidence>
<keyword evidence="5 11" id="KW-0378">Hydrolase</keyword>
<dbReference type="SMART" id="SM00710">
    <property type="entry name" value="PbH1"/>
    <property type="match status" value="5"/>
</dbReference>
<dbReference type="PROSITE" id="PS00502">
    <property type="entry name" value="POLYGALACTURONASE"/>
    <property type="match status" value="1"/>
</dbReference>
<dbReference type="InterPro" id="IPR012334">
    <property type="entry name" value="Pectin_lyas_fold"/>
</dbReference>
<organism evidence="13 14">
    <name type="scientific">Rhodotorula diobovata</name>
    <dbReference type="NCBI Taxonomy" id="5288"/>
    <lineage>
        <taxon>Eukaryota</taxon>
        <taxon>Fungi</taxon>
        <taxon>Dikarya</taxon>
        <taxon>Basidiomycota</taxon>
        <taxon>Pucciniomycotina</taxon>
        <taxon>Microbotryomycetes</taxon>
        <taxon>Sporidiobolales</taxon>
        <taxon>Sporidiobolaceae</taxon>
        <taxon>Rhodotorula</taxon>
    </lineage>
</organism>
<evidence type="ECO:0000256" key="10">
    <source>
        <dbReference type="PROSITE-ProRule" id="PRU10052"/>
    </source>
</evidence>
<accession>A0A5C5FRS5</accession>
<evidence type="ECO:0000313" key="13">
    <source>
        <dbReference type="EMBL" id="TNY19523.1"/>
    </source>
</evidence>
<evidence type="ECO:0000256" key="1">
    <source>
        <dbReference type="ARBA" id="ARBA00008834"/>
    </source>
</evidence>
<keyword evidence="7 11" id="KW-0326">Glycosidase</keyword>
<dbReference type="GO" id="GO:0004650">
    <property type="term" value="F:polygalacturonase activity"/>
    <property type="evidence" value="ECO:0007669"/>
    <property type="project" value="UniProtKB-EC"/>
</dbReference>
<reference evidence="13 14" key="1">
    <citation type="submission" date="2019-03" db="EMBL/GenBank/DDBJ databases">
        <title>Rhodosporidium diobovatum UCD-FST 08-225 genome sequencing, assembly, and annotation.</title>
        <authorList>
            <person name="Fakankun I.U."/>
            <person name="Fristensky B."/>
            <person name="Levin D.B."/>
        </authorList>
    </citation>
    <scope>NUCLEOTIDE SEQUENCE [LARGE SCALE GENOMIC DNA]</scope>
    <source>
        <strain evidence="13 14">UCD-FST 08-225</strain>
    </source>
</reference>
<dbReference type="InterPro" id="IPR000743">
    <property type="entry name" value="Glyco_hydro_28"/>
</dbReference>
<evidence type="ECO:0000256" key="7">
    <source>
        <dbReference type="ARBA" id="ARBA00023295"/>
    </source>
</evidence>
<dbReference type="AlphaFoldDB" id="A0A5C5FRS5"/>
<dbReference type="EMBL" id="SOZI01000093">
    <property type="protein sequence ID" value="TNY19523.1"/>
    <property type="molecule type" value="Genomic_DNA"/>
</dbReference>
<dbReference type="Pfam" id="PF00295">
    <property type="entry name" value="Glyco_hydro_28"/>
    <property type="match status" value="1"/>
</dbReference>
<evidence type="ECO:0000256" key="2">
    <source>
        <dbReference type="ARBA" id="ARBA00012736"/>
    </source>
</evidence>
<dbReference type="GO" id="GO:0071555">
    <property type="term" value="P:cell wall organization"/>
    <property type="evidence" value="ECO:0007669"/>
    <property type="project" value="UniProtKB-KW"/>
</dbReference>
<dbReference type="InterPro" id="IPR006626">
    <property type="entry name" value="PbH1"/>
</dbReference>
<dbReference type="STRING" id="5288.A0A5C5FRS5"/>
<evidence type="ECO:0000256" key="11">
    <source>
        <dbReference type="RuleBase" id="RU361169"/>
    </source>
</evidence>
<dbReference type="InterPro" id="IPR011050">
    <property type="entry name" value="Pectin_lyase_fold/virulence"/>
</dbReference>
<dbReference type="OrthoDB" id="1546079at2759"/>
<keyword evidence="4" id="KW-0677">Repeat</keyword>
<evidence type="ECO:0000256" key="8">
    <source>
        <dbReference type="ARBA" id="ARBA00023316"/>
    </source>
</evidence>
<dbReference type="Gene3D" id="2.160.20.10">
    <property type="entry name" value="Single-stranded right-handed beta-helix, Pectin lyase-like"/>
    <property type="match status" value="1"/>
</dbReference>
<comment type="catalytic activity">
    <reaction evidence="9">
        <text>(1,4-alpha-D-galacturonosyl)n+m + H2O = (1,4-alpha-D-galacturonosyl)n + (1,4-alpha-D-galacturonosyl)m.</text>
        <dbReference type="EC" id="3.2.1.15"/>
    </reaction>
</comment>
<proteinExistence type="inferred from homology"/>
<dbReference type="InterPro" id="IPR050434">
    <property type="entry name" value="Glycosyl_hydrlase_28"/>
</dbReference>
<evidence type="ECO:0000313" key="14">
    <source>
        <dbReference type="Proteomes" id="UP000311382"/>
    </source>
</evidence>
<dbReference type="PANTHER" id="PTHR31884:SF1">
    <property type="entry name" value="POLYGALACTURONASE"/>
    <property type="match status" value="1"/>
</dbReference>
<comment type="similarity">
    <text evidence="1 11">Belongs to the glycosyl hydrolase 28 family.</text>
</comment>
<comment type="caution">
    <text evidence="13">The sequence shown here is derived from an EMBL/GenBank/DDBJ whole genome shotgun (WGS) entry which is preliminary data.</text>
</comment>
<gene>
    <name evidence="13" type="ORF">DMC30DRAFT_302482</name>
</gene>
<dbReference type="GO" id="GO:0045490">
    <property type="term" value="P:pectin catabolic process"/>
    <property type="evidence" value="ECO:0007669"/>
    <property type="project" value="TreeGrafter"/>
</dbReference>
<keyword evidence="3 12" id="KW-0732">Signal</keyword>
<keyword evidence="8" id="KW-0961">Cell wall biogenesis/degradation</keyword>
<evidence type="ECO:0000256" key="4">
    <source>
        <dbReference type="ARBA" id="ARBA00022737"/>
    </source>
</evidence>